<sequence length="118" mass="13141">METNFNSSTDNGKTAAIVSYLTLIGWLVAYFGMYKDKKTDLASFHLRQTLLLFIILFGLNIALSIVIAIMPFDGGLIYKIVYLGIFILWIIGFIGALQGEKKEMPLIGKAAQTMFPNI</sequence>
<dbReference type="Proteomes" id="UP000184287">
    <property type="component" value="Unassembled WGS sequence"/>
</dbReference>
<keyword evidence="7" id="KW-1185">Reference proteome</keyword>
<accession>A0A1M4T211</accession>
<evidence type="ECO:0000256" key="4">
    <source>
        <dbReference type="ARBA" id="ARBA00023136"/>
    </source>
</evidence>
<evidence type="ECO:0000256" key="5">
    <source>
        <dbReference type="SAM" id="Phobius"/>
    </source>
</evidence>
<keyword evidence="3 5" id="KW-1133">Transmembrane helix</keyword>
<evidence type="ECO:0000256" key="2">
    <source>
        <dbReference type="ARBA" id="ARBA00022692"/>
    </source>
</evidence>
<comment type="subcellular location">
    <subcellularLocation>
        <location evidence="1">Membrane</location>
        <topology evidence="1">Multi-pass membrane protein</topology>
    </subcellularLocation>
</comment>
<dbReference type="OrthoDB" id="6400719at2"/>
<proteinExistence type="predicted"/>
<name>A0A1M4T211_9SPHI</name>
<dbReference type="Pfam" id="PF09685">
    <property type="entry name" value="MamF_MmsF"/>
    <property type="match status" value="1"/>
</dbReference>
<dbReference type="STRING" id="288992.SAMN04488522_10155"/>
<dbReference type="InterPro" id="IPR019109">
    <property type="entry name" value="MamF_MmsF"/>
</dbReference>
<evidence type="ECO:0000313" key="7">
    <source>
        <dbReference type="Proteomes" id="UP000184287"/>
    </source>
</evidence>
<dbReference type="AlphaFoldDB" id="A0A1M4T211"/>
<keyword evidence="4 5" id="KW-0472">Membrane</keyword>
<gene>
    <name evidence="6" type="ORF">SAMN04488522_10155</name>
</gene>
<feature type="transmembrane region" description="Helical" evidence="5">
    <location>
        <begin position="76"/>
        <end position="97"/>
    </location>
</feature>
<protein>
    <submittedName>
        <fullName evidence="6">Uncharacterized membrane protein</fullName>
    </submittedName>
</protein>
<keyword evidence="2 5" id="KW-0812">Transmembrane</keyword>
<evidence type="ECO:0000313" key="6">
    <source>
        <dbReference type="EMBL" id="SHE38506.1"/>
    </source>
</evidence>
<reference evidence="7" key="1">
    <citation type="submission" date="2016-11" db="EMBL/GenBank/DDBJ databases">
        <authorList>
            <person name="Varghese N."/>
            <person name="Submissions S."/>
        </authorList>
    </citation>
    <scope>NUCLEOTIDE SEQUENCE [LARGE SCALE GENOMIC DNA]</scope>
    <source>
        <strain evidence="7">DSM 16990</strain>
    </source>
</reference>
<dbReference type="RefSeq" id="WP_073225949.1">
    <property type="nucleotide sequence ID" value="NZ_FQUQ01000001.1"/>
</dbReference>
<evidence type="ECO:0000256" key="1">
    <source>
        <dbReference type="ARBA" id="ARBA00004141"/>
    </source>
</evidence>
<dbReference type="EMBL" id="FQUQ01000001">
    <property type="protein sequence ID" value="SHE38506.1"/>
    <property type="molecule type" value="Genomic_DNA"/>
</dbReference>
<evidence type="ECO:0000256" key="3">
    <source>
        <dbReference type="ARBA" id="ARBA00022989"/>
    </source>
</evidence>
<organism evidence="6 7">
    <name type="scientific">Pedobacter caeni</name>
    <dbReference type="NCBI Taxonomy" id="288992"/>
    <lineage>
        <taxon>Bacteria</taxon>
        <taxon>Pseudomonadati</taxon>
        <taxon>Bacteroidota</taxon>
        <taxon>Sphingobacteriia</taxon>
        <taxon>Sphingobacteriales</taxon>
        <taxon>Sphingobacteriaceae</taxon>
        <taxon>Pedobacter</taxon>
    </lineage>
</organism>
<feature type="transmembrane region" description="Helical" evidence="5">
    <location>
        <begin position="15"/>
        <end position="34"/>
    </location>
</feature>
<feature type="transmembrane region" description="Helical" evidence="5">
    <location>
        <begin position="50"/>
        <end position="70"/>
    </location>
</feature>